<comment type="function">
    <text evidence="2 5">Catalyzes the epimerization of the C3' and C5'positions of dTDP-6-deoxy-D-xylo-4-hexulose, forming dTDP-6-deoxy-L-lyxo-4-hexulose.</text>
</comment>
<dbReference type="PANTHER" id="PTHR21047:SF2">
    <property type="entry name" value="THYMIDINE DIPHOSPHO-4-KETO-RHAMNOSE 3,5-EPIMERASE"/>
    <property type="match status" value="1"/>
</dbReference>
<evidence type="ECO:0000256" key="1">
    <source>
        <dbReference type="ARBA" id="ARBA00001298"/>
    </source>
</evidence>
<organism evidence="6 7">
    <name type="scientific">Daeguia caeni</name>
    <dbReference type="NCBI Taxonomy" id="439612"/>
    <lineage>
        <taxon>Bacteria</taxon>
        <taxon>Pseudomonadati</taxon>
        <taxon>Pseudomonadota</taxon>
        <taxon>Alphaproteobacteria</taxon>
        <taxon>Hyphomicrobiales</taxon>
        <taxon>Brucellaceae</taxon>
        <taxon>Daeguia</taxon>
    </lineage>
</organism>
<dbReference type="SUPFAM" id="SSF51182">
    <property type="entry name" value="RmlC-like cupins"/>
    <property type="match status" value="1"/>
</dbReference>
<evidence type="ECO:0000256" key="4">
    <source>
        <dbReference type="ARBA" id="ARBA00019595"/>
    </source>
</evidence>
<name>A0ABV9H9H6_9HYPH</name>
<reference evidence="7" key="1">
    <citation type="journal article" date="2019" name="Int. J. Syst. Evol. Microbiol.">
        <title>The Global Catalogue of Microorganisms (GCM) 10K type strain sequencing project: providing services to taxonomists for standard genome sequencing and annotation.</title>
        <authorList>
            <consortium name="The Broad Institute Genomics Platform"/>
            <consortium name="The Broad Institute Genome Sequencing Center for Infectious Disease"/>
            <person name="Wu L."/>
            <person name="Ma J."/>
        </authorList>
    </citation>
    <scope>NUCLEOTIDE SEQUENCE [LARGE SCALE GENOMIC DNA]</scope>
    <source>
        <strain evidence="7">CGMCC 1.15731</strain>
    </source>
</reference>
<comment type="subunit">
    <text evidence="5">Homodimer.</text>
</comment>
<proteinExistence type="inferred from homology"/>
<dbReference type="InterPro" id="IPR000888">
    <property type="entry name" value="RmlC-like"/>
</dbReference>
<comment type="pathway">
    <text evidence="5">Carbohydrate biosynthesis; dTDP-L-rhamnose biosynthesis.</text>
</comment>
<comment type="similarity">
    <text evidence="5">Belongs to the dTDP-4-dehydrorhamnose 3,5-epimerase family.</text>
</comment>
<accession>A0ABV9H9H6</accession>
<keyword evidence="7" id="KW-1185">Reference proteome</keyword>
<evidence type="ECO:0000256" key="2">
    <source>
        <dbReference type="ARBA" id="ARBA00001997"/>
    </source>
</evidence>
<evidence type="ECO:0000256" key="3">
    <source>
        <dbReference type="ARBA" id="ARBA00012098"/>
    </source>
</evidence>
<evidence type="ECO:0000256" key="5">
    <source>
        <dbReference type="RuleBase" id="RU364069"/>
    </source>
</evidence>
<dbReference type="CDD" id="cd00438">
    <property type="entry name" value="cupin_RmlC"/>
    <property type="match status" value="1"/>
</dbReference>
<gene>
    <name evidence="6" type="primary">rfbC</name>
    <name evidence="6" type="ORF">ACFO1V_11490</name>
</gene>
<evidence type="ECO:0000313" key="7">
    <source>
        <dbReference type="Proteomes" id="UP001596042"/>
    </source>
</evidence>
<dbReference type="Gene3D" id="2.60.120.10">
    <property type="entry name" value="Jelly Rolls"/>
    <property type="match status" value="1"/>
</dbReference>
<dbReference type="RefSeq" id="WP_374833809.1">
    <property type="nucleotide sequence ID" value="NZ_JBHEEZ010000032.1"/>
</dbReference>
<dbReference type="Pfam" id="PF00908">
    <property type="entry name" value="dTDP_sugar_isom"/>
    <property type="match status" value="1"/>
</dbReference>
<dbReference type="InterPro" id="IPR014710">
    <property type="entry name" value="RmlC-like_jellyroll"/>
</dbReference>
<dbReference type="EC" id="5.1.3.13" evidence="3 5"/>
<dbReference type="Proteomes" id="UP001596042">
    <property type="component" value="Unassembled WGS sequence"/>
</dbReference>
<dbReference type="NCBIfam" id="TIGR01221">
    <property type="entry name" value="rmlC"/>
    <property type="match status" value="1"/>
</dbReference>
<dbReference type="InterPro" id="IPR011051">
    <property type="entry name" value="RmlC_Cupin_sf"/>
</dbReference>
<sequence length="183" mass="20287">MEVRSLGLDGVLEILPRKFGDDRGFFSETYNAKSFADAGIDLTFIQDNHSFSAAKGVVRGLHYQLPPRAQDKLVRVVRGAILDVAVDIRRSSPTFGKWVSLEVSAEKWNQILIPKGFAHGFVTLTDNTEVIYKVTDIYSPEHDRGIRFDDPAIGIEWPLPATGAQLSEKDQKAPLLANAETFA</sequence>
<dbReference type="EMBL" id="JBHSEL010000114">
    <property type="protein sequence ID" value="MFC4625825.1"/>
    <property type="molecule type" value="Genomic_DNA"/>
</dbReference>
<protein>
    <recommendedName>
        <fullName evidence="4 5">dTDP-4-dehydrorhamnose 3,5-epimerase</fullName>
        <ecNumber evidence="3 5">5.1.3.13</ecNumber>
    </recommendedName>
    <alternativeName>
        <fullName evidence="5">Thymidine diphospho-4-keto-rhamnose 3,5-epimerase</fullName>
    </alternativeName>
</protein>
<comment type="catalytic activity">
    <reaction evidence="1 5">
        <text>dTDP-4-dehydro-6-deoxy-alpha-D-glucose = dTDP-4-dehydro-beta-L-rhamnose</text>
        <dbReference type="Rhea" id="RHEA:16969"/>
        <dbReference type="ChEBI" id="CHEBI:57649"/>
        <dbReference type="ChEBI" id="CHEBI:62830"/>
        <dbReference type="EC" id="5.1.3.13"/>
    </reaction>
</comment>
<dbReference type="PANTHER" id="PTHR21047">
    <property type="entry name" value="DTDP-6-DEOXY-D-GLUCOSE-3,5 EPIMERASE"/>
    <property type="match status" value="1"/>
</dbReference>
<dbReference type="GO" id="GO:0008830">
    <property type="term" value="F:dTDP-4-dehydrorhamnose 3,5-epimerase activity"/>
    <property type="evidence" value="ECO:0007669"/>
    <property type="project" value="UniProtKB-EC"/>
</dbReference>
<comment type="caution">
    <text evidence="6">The sequence shown here is derived from an EMBL/GenBank/DDBJ whole genome shotgun (WGS) entry which is preliminary data.</text>
</comment>
<keyword evidence="5 6" id="KW-0413">Isomerase</keyword>
<evidence type="ECO:0000313" key="6">
    <source>
        <dbReference type="EMBL" id="MFC4625825.1"/>
    </source>
</evidence>